<reference evidence="12 13" key="1">
    <citation type="submission" date="2021-08" db="EMBL/GenBank/DDBJ databases">
        <title>The genome sequence of Chitinophaga sp. B61.</title>
        <authorList>
            <person name="Zhang X."/>
        </authorList>
    </citation>
    <scope>NUCLEOTIDE SEQUENCE [LARGE SCALE GENOMIC DNA]</scope>
    <source>
        <strain evidence="12 13">B61</strain>
    </source>
</reference>
<keyword evidence="5" id="KW-0229">DNA integration</keyword>
<dbReference type="SUPFAM" id="SSF56349">
    <property type="entry name" value="DNA breaking-rejoining enzymes"/>
    <property type="match status" value="1"/>
</dbReference>
<evidence type="ECO:0000256" key="5">
    <source>
        <dbReference type="ARBA" id="ARBA00022908"/>
    </source>
</evidence>
<dbReference type="Pfam" id="PF02899">
    <property type="entry name" value="Phage_int_SAM_1"/>
    <property type="match status" value="1"/>
</dbReference>
<keyword evidence="2" id="KW-0963">Cytoplasm</keyword>
<accession>A0ABS7G982</accession>
<keyword evidence="3" id="KW-0132">Cell division</keyword>
<keyword evidence="8" id="KW-0131">Cell cycle</keyword>
<dbReference type="PANTHER" id="PTHR30349:SF77">
    <property type="entry name" value="TYROSINE RECOMBINASE XERC"/>
    <property type="match status" value="1"/>
</dbReference>
<feature type="domain" description="Core-binding (CB)" evidence="11">
    <location>
        <begin position="3"/>
        <end position="90"/>
    </location>
</feature>
<feature type="domain" description="Tyr recombinase" evidence="10">
    <location>
        <begin position="111"/>
        <end position="307"/>
    </location>
</feature>
<dbReference type="InterPro" id="IPR004107">
    <property type="entry name" value="Integrase_SAM-like_N"/>
</dbReference>
<evidence type="ECO:0000256" key="7">
    <source>
        <dbReference type="ARBA" id="ARBA00023172"/>
    </source>
</evidence>
<gene>
    <name evidence="12" type="ORF">K1Y79_07735</name>
</gene>
<dbReference type="Pfam" id="PF00589">
    <property type="entry name" value="Phage_integrase"/>
    <property type="match status" value="1"/>
</dbReference>
<evidence type="ECO:0000256" key="4">
    <source>
        <dbReference type="ARBA" id="ARBA00022829"/>
    </source>
</evidence>
<dbReference type="InterPro" id="IPR050090">
    <property type="entry name" value="Tyrosine_recombinase_XerCD"/>
</dbReference>
<evidence type="ECO:0000256" key="6">
    <source>
        <dbReference type="ARBA" id="ARBA00023125"/>
    </source>
</evidence>
<dbReference type="InterPro" id="IPR011010">
    <property type="entry name" value="DNA_brk_join_enz"/>
</dbReference>
<dbReference type="Proteomes" id="UP000812961">
    <property type="component" value="Unassembled WGS sequence"/>
</dbReference>
<dbReference type="PANTHER" id="PTHR30349">
    <property type="entry name" value="PHAGE INTEGRASE-RELATED"/>
    <property type="match status" value="1"/>
</dbReference>
<evidence type="ECO:0000259" key="10">
    <source>
        <dbReference type="PROSITE" id="PS51898"/>
    </source>
</evidence>
<evidence type="ECO:0000256" key="8">
    <source>
        <dbReference type="ARBA" id="ARBA00023306"/>
    </source>
</evidence>
<evidence type="ECO:0000256" key="9">
    <source>
        <dbReference type="PROSITE-ProRule" id="PRU01248"/>
    </source>
</evidence>
<proteinExistence type="predicted"/>
<comment type="subcellular location">
    <subcellularLocation>
        <location evidence="1">Cytoplasm</location>
    </subcellularLocation>
</comment>
<keyword evidence="6 9" id="KW-0238">DNA-binding</keyword>
<dbReference type="InterPro" id="IPR013762">
    <property type="entry name" value="Integrase-like_cat_sf"/>
</dbReference>
<evidence type="ECO:0000313" key="12">
    <source>
        <dbReference type="EMBL" id="MBW8684219.1"/>
    </source>
</evidence>
<dbReference type="EMBL" id="JAICCF010000001">
    <property type="protein sequence ID" value="MBW8684219.1"/>
    <property type="molecule type" value="Genomic_DNA"/>
</dbReference>
<protein>
    <submittedName>
        <fullName evidence="12">Tyrosine-type recombinase/integrase</fullName>
    </submittedName>
</protein>
<dbReference type="InterPro" id="IPR044068">
    <property type="entry name" value="CB"/>
</dbReference>
<evidence type="ECO:0000259" key="11">
    <source>
        <dbReference type="PROSITE" id="PS51900"/>
    </source>
</evidence>
<dbReference type="Gene3D" id="1.10.150.130">
    <property type="match status" value="1"/>
</dbReference>
<keyword evidence="4" id="KW-0159">Chromosome partition</keyword>
<dbReference type="Gene3D" id="1.10.443.10">
    <property type="entry name" value="Intergrase catalytic core"/>
    <property type="match status" value="1"/>
</dbReference>
<sequence length="314" mass="35997">MSEVLHPVANQFLAYIQYQKRYSAHTFTAYQQDLTQFFIFLKSQYGDVSLPDISHLHVRSWLASLMREGMLAKSINRKISTLKSFYKYAMRHKEVTTTPMTKVTAPKIGVRLPAFIDEKGMKALADNRSLRRGNEGEPIFSDDLTGKTHRLIFEMFYQTGIRLSELMGLKARHVDGIRLTIKVMGKGSKERIIPISEGLLKQILEYRAMCKRDLAEPDPEILIMNPQSGKPLYSRYVYNVVHTYLTYHELTTISRRSPHIIRHTFATHLTNNGADLNAVKDLLGHASLASTQVYTHNSIDRLKDAYRKAHPKGE</sequence>
<evidence type="ECO:0000256" key="2">
    <source>
        <dbReference type="ARBA" id="ARBA00022490"/>
    </source>
</evidence>
<evidence type="ECO:0000256" key="3">
    <source>
        <dbReference type="ARBA" id="ARBA00022618"/>
    </source>
</evidence>
<evidence type="ECO:0000256" key="1">
    <source>
        <dbReference type="ARBA" id="ARBA00004496"/>
    </source>
</evidence>
<dbReference type="PROSITE" id="PS51898">
    <property type="entry name" value="TYR_RECOMBINASE"/>
    <property type="match status" value="1"/>
</dbReference>
<organism evidence="12 13">
    <name type="scientific">Chitinophaga rhizophila</name>
    <dbReference type="NCBI Taxonomy" id="2866212"/>
    <lineage>
        <taxon>Bacteria</taxon>
        <taxon>Pseudomonadati</taxon>
        <taxon>Bacteroidota</taxon>
        <taxon>Chitinophagia</taxon>
        <taxon>Chitinophagales</taxon>
        <taxon>Chitinophagaceae</taxon>
        <taxon>Chitinophaga</taxon>
    </lineage>
</organism>
<comment type="caution">
    <text evidence="12">The sequence shown here is derived from an EMBL/GenBank/DDBJ whole genome shotgun (WGS) entry which is preliminary data.</text>
</comment>
<dbReference type="InterPro" id="IPR010998">
    <property type="entry name" value="Integrase_recombinase_N"/>
</dbReference>
<dbReference type="InterPro" id="IPR002104">
    <property type="entry name" value="Integrase_catalytic"/>
</dbReference>
<keyword evidence="7" id="KW-0233">DNA recombination</keyword>
<keyword evidence="13" id="KW-1185">Reference proteome</keyword>
<evidence type="ECO:0000313" key="13">
    <source>
        <dbReference type="Proteomes" id="UP000812961"/>
    </source>
</evidence>
<dbReference type="PROSITE" id="PS51900">
    <property type="entry name" value="CB"/>
    <property type="match status" value="1"/>
</dbReference>
<dbReference type="RefSeq" id="WP_220249412.1">
    <property type="nucleotide sequence ID" value="NZ_JAICCF010000001.1"/>
</dbReference>
<name>A0ABS7G982_9BACT</name>